<dbReference type="SUPFAM" id="SSF54211">
    <property type="entry name" value="Ribosomal protein S5 domain 2-like"/>
    <property type="match status" value="1"/>
</dbReference>
<evidence type="ECO:0000256" key="2">
    <source>
        <dbReference type="ARBA" id="ARBA00022694"/>
    </source>
</evidence>
<evidence type="ECO:0000313" key="9">
    <source>
        <dbReference type="Proteomes" id="UP001500752"/>
    </source>
</evidence>
<evidence type="ECO:0000256" key="6">
    <source>
        <dbReference type="ARBA" id="ARBA00022884"/>
    </source>
</evidence>
<dbReference type="InterPro" id="IPR020539">
    <property type="entry name" value="RNase_P_CS"/>
</dbReference>
<evidence type="ECO:0000256" key="3">
    <source>
        <dbReference type="ARBA" id="ARBA00022722"/>
    </source>
</evidence>
<accession>A0ABP7D2U6</accession>
<dbReference type="InterPro" id="IPR014721">
    <property type="entry name" value="Ribsml_uS5_D2-typ_fold_subgr"/>
</dbReference>
<dbReference type="PANTHER" id="PTHR33992:SF1">
    <property type="entry name" value="RIBONUCLEASE P PROTEIN COMPONENT"/>
    <property type="match status" value="1"/>
</dbReference>
<dbReference type="EMBL" id="BAABEO010000025">
    <property type="protein sequence ID" value="GAA3697980.1"/>
    <property type="molecule type" value="Genomic_DNA"/>
</dbReference>
<evidence type="ECO:0000256" key="7">
    <source>
        <dbReference type="NCBIfam" id="TIGR00188"/>
    </source>
</evidence>
<reference evidence="9" key="1">
    <citation type="journal article" date="2019" name="Int. J. Syst. Evol. Microbiol.">
        <title>The Global Catalogue of Microorganisms (GCM) 10K type strain sequencing project: providing services to taxonomists for standard genome sequencing and annotation.</title>
        <authorList>
            <consortium name="The Broad Institute Genomics Platform"/>
            <consortium name="The Broad Institute Genome Sequencing Center for Infectious Disease"/>
            <person name="Wu L."/>
            <person name="Ma J."/>
        </authorList>
    </citation>
    <scope>NUCLEOTIDE SEQUENCE [LARGE SCALE GENOMIC DNA]</scope>
    <source>
        <strain evidence="9">JCM 30742</strain>
    </source>
</reference>
<evidence type="ECO:0000313" key="8">
    <source>
        <dbReference type="EMBL" id="GAA3697980.1"/>
    </source>
</evidence>
<dbReference type="Proteomes" id="UP001500752">
    <property type="component" value="Unassembled WGS sequence"/>
</dbReference>
<keyword evidence="2" id="KW-0819">tRNA processing</keyword>
<proteinExistence type="predicted"/>
<keyword evidence="4" id="KW-0255">Endonuclease</keyword>
<evidence type="ECO:0000256" key="1">
    <source>
        <dbReference type="ARBA" id="ARBA00002663"/>
    </source>
</evidence>
<evidence type="ECO:0000256" key="5">
    <source>
        <dbReference type="ARBA" id="ARBA00022801"/>
    </source>
</evidence>
<dbReference type="EC" id="3.1.26.5" evidence="7"/>
<organism evidence="8 9">
    <name type="scientific">Arthrobacter ginkgonis</name>
    <dbReference type="NCBI Taxonomy" id="1630594"/>
    <lineage>
        <taxon>Bacteria</taxon>
        <taxon>Bacillati</taxon>
        <taxon>Actinomycetota</taxon>
        <taxon>Actinomycetes</taxon>
        <taxon>Micrococcales</taxon>
        <taxon>Micrococcaceae</taxon>
        <taxon>Arthrobacter</taxon>
    </lineage>
</organism>
<dbReference type="PANTHER" id="PTHR33992">
    <property type="entry name" value="RIBONUCLEASE P PROTEIN COMPONENT"/>
    <property type="match status" value="1"/>
</dbReference>
<dbReference type="NCBIfam" id="TIGR00188">
    <property type="entry name" value="rnpA"/>
    <property type="match status" value="1"/>
</dbReference>
<comment type="caution">
    <text evidence="8">The sequence shown here is derived from an EMBL/GenBank/DDBJ whole genome shotgun (WGS) entry which is preliminary data.</text>
</comment>
<sequence>MRSALDFSATVRSGARSGRRNVVLYARSRGAEQAGEPTRFGFIVSKAIGNAVTRNLVKRRLREVAGQSLAAQSFAVPQAGFDVVVRALPPAAAAGWDELSAETRAALETACRKASSGAAASGKGAGERGR</sequence>
<dbReference type="InterPro" id="IPR000100">
    <property type="entry name" value="RNase_P"/>
</dbReference>
<comment type="function">
    <text evidence="1">RNaseP catalyzes the removal of the 5'-leader sequence from pre-tRNA to produce the mature 5'-terminus. It can also cleave other RNA substrates such as 4.5S RNA. The protein component plays an auxiliary but essential role in vivo by binding to the 5'-leader sequence and broadening the substrate specificity of the ribozyme.</text>
</comment>
<name>A0ABP7D2U6_9MICC</name>
<protein>
    <recommendedName>
        <fullName evidence="7">Ribonuclease P protein component</fullName>
        <ecNumber evidence="7">3.1.26.5</ecNumber>
    </recommendedName>
</protein>
<dbReference type="Pfam" id="PF00825">
    <property type="entry name" value="Ribonuclease_P"/>
    <property type="match status" value="1"/>
</dbReference>
<keyword evidence="6" id="KW-0694">RNA-binding</keyword>
<dbReference type="InterPro" id="IPR020568">
    <property type="entry name" value="Ribosomal_Su5_D2-typ_SF"/>
</dbReference>
<dbReference type="Gene3D" id="3.30.230.10">
    <property type="match status" value="1"/>
</dbReference>
<gene>
    <name evidence="8" type="primary">rnpA</name>
    <name evidence="8" type="ORF">GCM10023081_38720</name>
</gene>
<evidence type="ECO:0000256" key="4">
    <source>
        <dbReference type="ARBA" id="ARBA00022759"/>
    </source>
</evidence>
<dbReference type="PROSITE" id="PS00648">
    <property type="entry name" value="RIBONUCLEASE_P"/>
    <property type="match status" value="1"/>
</dbReference>
<keyword evidence="5" id="KW-0378">Hydrolase</keyword>
<keyword evidence="9" id="KW-1185">Reference proteome</keyword>
<keyword evidence="3" id="KW-0540">Nuclease</keyword>